<reference evidence="2" key="1">
    <citation type="submission" date="2021-11" db="EMBL/GenBank/DDBJ databases">
        <title>Purpureocillium_takamizusanense_genome.</title>
        <authorList>
            <person name="Nguyen N.-H."/>
        </authorList>
    </citation>
    <scope>NUCLEOTIDE SEQUENCE</scope>
    <source>
        <strain evidence="2">PT3</strain>
    </source>
</reference>
<dbReference type="RefSeq" id="XP_047844963.1">
    <property type="nucleotide sequence ID" value="XM_047988964.1"/>
</dbReference>
<sequence>MSVRSMVIGAVDALEYEGSARQQYGLAFTMQVADAYGWVRRQERETHIDSAATRGCTLTSSAAPGTSKNPLVWLLASTNRTSQPPTPGLVIEGFTDVSHPPLPRALSASHQQDGMTGLPRVHGPPAGLKPTTARPTPHHFHQPGSLKPREATPSPAMLIPVAWYRHHGKLSRDCPVANAVANGYGKATSPHNQVVQRQVHVR</sequence>
<dbReference type="GeneID" id="72069417"/>
<protein>
    <submittedName>
        <fullName evidence="2">Uncharacterized protein</fullName>
    </submittedName>
</protein>
<keyword evidence="3" id="KW-1185">Reference proteome</keyword>
<evidence type="ECO:0000256" key="1">
    <source>
        <dbReference type="SAM" id="MobiDB-lite"/>
    </source>
</evidence>
<dbReference type="Proteomes" id="UP000829364">
    <property type="component" value="Chromosome 7"/>
</dbReference>
<dbReference type="EMBL" id="CP086360">
    <property type="protein sequence ID" value="UNI21482.1"/>
    <property type="molecule type" value="Genomic_DNA"/>
</dbReference>
<evidence type="ECO:0000313" key="2">
    <source>
        <dbReference type="EMBL" id="UNI21482.1"/>
    </source>
</evidence>
<evidence type="ECO:0000313" key="3">
    <source>
        <dbReference type="Proteomes" id="UP000829364"/>
    </source>
</evidence>
<accession>A0A9Q8VE60</accession>
<name>A0A9Q8VE60_9HYPO</name>
<feature type="region of interest" description="Disordered" evidence="1">
    <location>
        <begin position="107"/>
        <end position="152"/>
    </location>
</feature>
<organism evidence="2 3">
    <name type="scientific">Purpureocillium takamizusanense</name>
    <dbReference type="NCBI Taxonomy" id="2060973"/>
    <lineage>
        <taxon>Eukaryota</taxon>
        <taxon>Fungi</taxon>
        <taxon>Dikarya</taxon>
        <taxon>Ascomycota</taxon>
        <taxon>Pezizomycotina</taxon>
        <taxon>Sordariomycetes</taxon>
        <taxon>Hypocreomycetidae</taxon>
        <taxon>Hypocreales</taxon>
        <taxon>Ophiocordycipitaceae</taxon>
        <taxon>Purpureocillium</taxon>
    </lineage>
</organism>
<proteinExistence type="predicted"/>
<dbReference type="KEGG" id="ptkz:JDV02_007469"/>
<dbReference type="AlphaFoldDB" id="A0A9Q8VE60"/>
<gene>
    <name evidence="2" type="ORF">JDV02_007469</name>
</gene>